<evidence type="ECO:0000256" key="3">
    <source>
        <dbReference type="ARBA" id="ARBA00042945"/>
    </source>
</evidence>
<sequence>MLLFDDVYVFEVYAVSRLANLHDSVLNFKEGYDTLVGERGLKLSGGEKQRVAIARAMLKNAPVIGACFPIFLFC</sequence>
<keyword evidence="7" id="KW-1185">Reference proteome</keyword>
<organism evidence="8">
    <name type="scientific">Anisakis simplex</name>
    <name type="common">Herring worm</name>
    <dbReference type="NCBI Taxonomy" id="6269"/>
    <lineage>
        <taxon>Eukaryota</taxon>
        <taxon>Metazoa</taxon>
        <taxon>Ecdysozoa</taxon>
        <taxon>Nematoda</taxon>
        <taxon>Chromadorea</taxon>
        <taxon>Rhabditida</taxon>
        <taxon>Spirurina</taxon>
        <taxon>Ascaridomorpha</taxon>
        <taxon>Ascaridoidea</taxon>
        <taxon>Anisakidae</taxon>
        <taxon>Anisakis</taxon>
        <taxon>Anisakis simplex complex</taxon>
    </lineage>
</organism>
<name>A0A0M3JPB6_ANISI</name>
<dbReference type="GO" id="GO:0005743">
    <property type="term" value="C:mitochondrial inner membrane"/>
    <property type="evidence" value="ECO:0007669"/>
    <property type="project" value="TreeGrafter"/>
</dbReference>
<dbReference type="Gene3D" id="3.40.50.300">
    <property type="entry name" value="P-loop containing nucleotide triphosphate hydrolases"/>
    <property type="match status" value="1"/>
</dbReference>
<dbReference type="InterPro" id="IPR039421">
    <property type="entry name" value="Type_1_exporter"/>
</dbReference>
<dbReference type="PANTHER" id="PTHR24221:SF402">
    <property type="entry name" value="IRON-SULFUR CLUSTERS TRANSPORTER ABCB7, MITOCHONDRIAL"/>
    <property type="match status" value="1"/>
</dbReference>
<dbReference type="InterPro" id="IPR003439">
    <property type="entry name" value="ABC_transporter-like_ATP-bd"/>
</dbReference>
<feature type="domain" description="ABC transporter" evidence="5">
    <location>
        <begin position="26"/>
        <end position="64"/>
    </location>
</feature>
<dbReference type="AlphaFoldDB" id="A0A0M3JPB6"/>
<dbReference type="GO" id="GO:0005524">
    <property type="term" value="F:ATP binding"/>
    <property type="evidence" value="ECO:0007669"/>
    <property type="project" value="InterPro"/>
</dbReference>
<comment type="catalytic activity">
    <reaction evidence="4">
        <text>(glutathione)4[2Fe(III)-2S] cluster(in) + ATP + H2O = (glutathione)4[2Fe(III)-2S] cluster(out) + ADP + phosphate + H(+)</text>
        <dbReference type="Rhea" id="RHEA:67028"/>
        <dbReference type="ChEBI" id="CHEBI:15377"/>
        <dbReference type="ChEBI" id="CHEBI:15378"/>
        <dbReference type="ChEBI" id="CHEBI:30616"/>
        <dbReference type="ChEBI" id="CHEBI:43474"/>
        <dbReference type="ChEBI" id="CHEBI:167627"/>
        <dbReference type="ChEBI" id="CHEBI:456216"/>
    </reaction>
    <physiologicalReaction direction="left-to-right" evidence="4">
        <dbReference type="Rhea" id="RHEA:67029"/>
    </physiologicalReaction>
</comment>
<evidence type="ECO:0000256" key="2">
    <source>
        <dbReference type="ARBA" id="ARBA00041016"/>
    </source>
</evidence>
<keyword evidence="1" id="KW-0813">Transport</keyword>
<evidence type="ECO:0000256" key="4">
    <source>
        <dbReference type="ARBA" id="ARBA00048046"/>
    </source>
</evidence>
<dbReference type="Proteomes" id="UP000267096">
    <property type="component" value="Unassembled WGS sequence"/>
</dbReference>
<evidence type="ECO:0000313" key="7">
    <source>
        <dbReference type="Proteomes" id="UP000267096"/>
    </source>
</evidence>
<dbReference type="InterPro" id="IPR027417">
    <property type="entry name" value="P-loop_NTPase"/>
</dbReference>
<evidence type="ECO:0000313" key="8">
    <source>
        <dbReference type="WBParaSite" id="ASIM_0000951101-mRNA-1"/>
    </source>
</evidence>
<reference evidence="6 7" key="2">
    <citation type="submission" date="2018-11" db="EMBL/GenBank/DDBJ databases">
        <authorList>
            <consortium name="Pathogen Informatics"/>
        </authorList>
    </citation>
    <scope>NUCLEOTIDE SEQUENCE [LARGE SCALE GENOMIC DNA]</scope>
</reference>
<dbReference type="WBParaSite" id="ASIM_0000951101-mRNA-1">
    <property type="protein sequence ID" value="ASIM_0000951101-mRNA-1"/>
    <property type="gene ID" value="ASIM_0000951101"/>
</dbReference>
<dbReference type="EMBL" id="UYRR01027648">
    <property type="protein sequence ID" value="VDK38041.1"/>
    <property type="molecule type" value="Genomic_DNA"/>
</dbReference>
<protein>
    <recommendedName>
        <fullName evidence="2">Iron-sulfur clusters transporter ABCB7, mitochondrial</fullName>
    </recommendedName>
    <alternativeName>
        <fullName evidence="3">ATP-binding cassette sub-family B member 7, mitochondrial</fullName>
    </alternativeName>
</protein>
<dbReference type="GO" id="GO:0042626">
    <property type="term" value="F:ATPase-coupled transmembrane transporter activity"/>
    <property type="evidence" value="ECO:0007669"/>
    <property type="project" value="TreeGrafter"/>
</dbReference>
<evidence type="ECO:0000259" key="5">
    <source>
        <dbReference type="Pfam" id="PF00005"/>
    </source>
</evidence>
<dbReference type="Pfam" id="PF00005">
    <property type="entry name" value="ABC_tran"/>
    <property type="match status" value="1"/>
</dbReference>
<accession>A0A0M3JPB6</accession>
<dbReference type="SUPFAM" id="SSF52540">
    <property type="entry name" value="P-loop containing nucleoside triphosphate hydrolases"/>
    <property type="match status" value="1"/>
</dbReference>
<dbReference type="PANTHER" id="PTHR24221">
    <property type="entry name" value="ATP-BINDING CASSETTE SUB-FAMILY B"/>
    <property type="match status" value="1"/>
</dbReference>
<evidence type="ECO:0000313" key="6">
    <source>
        <dbReference type="EMBL" id="VDK38041.1"/>
    </source>
</evidence>
<gene>
    <name evidence="6" type="ORF">ASIM_LOCUS9249</name>
</gene>
<dbReference type="GO" id="GO:0006879">
    <property type="term" value="P:intracellular iron ion homeostasis"/>
    <property type="evidence" value="ECO:0007669"/>
    <property type="project" value="TreeGrafter"/>
</dbReference>
<dbReference type="GO" id="GO:0016887">
    <property type="term" value="F:ATP hydrolysis activity"/>
    <property type="evidence" value="ECO:0007669"/>
    <property type="project" value="InterPro"/>
</dbReference>
<dbReference type="OrthoDB" id="6500128at2759"/>
<reference evidence="8" key="1">
    <citation type="submission" date="2017-02" db="UniProtKB">
        <authorList>
            <consortium name="WormBaseParasite"/>
        </authorList>
    </citation>
    <scope>IDENTIFICATION</scope>
</reference>
<evidence type="ECO:0000256" key="1">
    <source>
        <dbReference type="ARBA" id="ARBA00022448"/>
    </source>
</evidence>
<proteinExistence type="predicted"/>